<dbReference type="Proteomes" id="UP000314294">
    <property type="component" value="Unassembled WGS sequence"/>
</dbReference>
<dbReference type="AlphaFoldDB" id="A0A4Z2EYG5"/>
<accession>A0A4Z2EYG5</accession>
<organism evidence="1 2">
    <name type="scientific">Liparis tanakae</name>
    <name type="common">Tanaka's snailfish</name>
    <dbReference type="NCBI Taxonomy" id="230148"/>
    <lineage>
        <taxon>Eukaryota</taxon>
        <taxon>Metazoa</taxon>
        <taxon>Chordata</taxon>
        <taxon>Craniata</taxon>
        <taxon>Vertebrata</taxon>
        <taxon>Euteleostomi</taxon>
        <taxon>Actinopterygii</taxon>
        <taxon>Neopterygii</taxon>
        <taxon>Teleostei</taxon>
        <taxon>Neoteleostei</taxon>
        <taxon>Acanthomorphata</taxon>
        <taxon>Eupercaria</taxon>
        <taxon>Perciformes</taxon>
        <taxon>Cottioidei</taxon>
        <taxon>Cottales</taxon>
        <taxon>Liparidae</taxon>
        <taxon>Liparis</taxon>
    </lineage>
</organism>
<sequence>MQPALRSVAFTGVRLSVCSGVCGAHYPYAACSSAPVYTACGALRCRSRSHAGVPIRRRCQLGQQPALRLSRGTKSCLIGTPL</sequence>
<name>A0A4Z2EYG5_9TELE</name>
<proteinExistence type="predicted"/>
<gene>
    <name evidence="1" type="ORF">EYF80_056032</name>
</gene>
<keyword evidence="2" id="KW-1185">Reference proteome</keyword>
<dbReference type="EMBL" id="SRLO01002126">
    <property type="protein sequence ID" value="TNN33808.1"/>
    <property type="molecule type" value="Genomic_DNA"/>
</dbReference>
<evidence type="ECO:0000313" key="2">
    <source>
        <dbReference type="Proteomes" id="UP000314294"/>
    </source>
</evidence>
<evidence type="ECO:0000313" key="1">
    <source>
        <dbReference type="EMBL" id="TNN33808.1"/>
    </source>
</evidence>
<comment type="caution">
    <text evidence="1">The sequence shown here is derived from an EMBL/GenBank/DDBJ whole genome shotgun (WGS) entry which is preliminary data.</text>
</comment>
<reference evidence="1 2" key="1">
    <citation type="submission" date="2019-03" db="EMBL/GenBank/DDBJ databases">
        <title>First draft genome of Liparis tanakae, snailfish: a comprehensive survey of snailfish specific genes.</title>
        <authorList>
            <person name="Kim W."/>
            <person name="Song I."/>
            <person name="Jeong J.-H."/>
            <person name="Kim D."/>
            <person name="Kim S."/>
            <person name="Ryu S."/>
            <person name="Song J.Y."/>
            <person name="Lee S.K."/>
        </authorList>
    </citation>
    <scope>NUCLEOTIDE SEQUENCE [LARGE SCALE GENOMIC DNA]</scope>
    <source>
        <tissue evidence="1">Muscle</tissue>
    </source>
</reference>
<protein>
    <submittedName>
        <fullName evidence="1">Uncharacterized protein</fullName>
    </submittedName>
</protein>